<dbReference type="SMART" id="SM00343">
    <property type="entry name" value="ZnF_C2HC"/>
    <property type="match status" value="1"/>
</dbReference>
<evidence type="ECO:0000256" key="3">
    <source>
        <dbReference type="ARBA" id="ARBA00022750"/>
    </source>
</evidence>
<evidence type="ECO:0000313" key="10">
    <source>
        <dbReference type="Proteomes" id="UP001497516"/>
    </source>
</evidence>
<dbReference type="InterPro" id="IPR036397">
    <property type="entry name" value="RNaseH_sf"/>
</dbReference>
<gene>
    <name evidence="9" type="ORF">LTRI10_LOCUS32540</name>
</gene>
<dbReference type="SUPFAM" id="SSF57756">
    <property type="entry name" value="Retrovirus zinc finger-like domains"/>
    <property type="match status" value="1"/>
</dbReference>
<dbReference type="InterPro" id="IPR001878">
    <property type="entry name" value="Znf_CCHC"/>
</dbReference>
<dbReference type="Pfam" id="PF14223">
    <property type="entry name" value="Retrotran_gag_2"/>
    <property type="match status" value="1"/>
</dbReference>
<keyword evidence="5" id="KW-0862">Zinc</keyword>
<dbReference type="Pfam" id="PF25597">
    <property type="entry name" value="SH3_retrovirus"/>
    <property type="match status" value="1"/>
</dbReference>
<dbReference type="GO" id="GO:0008270">
    <property type="term" value="F:zinc ion binding"/>
    <property type="evidence" value="ECO:0007669"/>
    <property type="project" value="UniProtKB-KW"/>
</dbReference>
<evidence type="ECO:0000259" key="8">
    <source>
        <dbReference type="PROSITE" id="PS50994"/>
    </source>
</evidence>
<evidence type="ECO:0000256" key="4">
    <source>
        <dbReference type="ARBA" id="ARBA00022801"/>
    </source>
</evidence>
<evidence type="ECO:0000259" key="7">
    <source>
        <dbReference type="PROSITE" id="PS50158"/>
    </source>
</evidence>
<dbReference type="Pfam" id="PF13976">
    <property type="entry name" value="gag_pre-integrs"/>
    <property type="match status" value="1"/>
</dbReference>
<keyword evidence="5" id="KW-0863">Zinc-finger</keyword>
<evidence type="ECO:0000256" key="5">
    <source>
        <dbReference type="PROSITE-ProRule" id="PRU00047"/>
    </source>
</evidence>
<evidence type="ECO:0000256" key="2">
    <source>
        <dbReference type="ARBA" id="ARBA00022723"/>
    </source>
</evidence>
<dbReference type="InterPro" id="IPR001584">
    <property type="entry name" value="Integrase_cat-core"/>
</dbReference>
<dbReference type="InterPro" id="IPR012337">
    <property type="entry name" value="RNaseH-like_sf"/>
</dbReference>
<dbReference type="InterPro" id="IPR054722">
    <property type="entry name" value="PolX-like_BBD"/>
</dbReference>
<dbReference type="Pfam" id="PF22936">
    <property type="entry name" value="Pol_BBD"/>
    <property type="match status" value="1"/>
</dbReference>
<keyword evidence="10" id="KW-1185">Reference proteome</keyword>
<reference evidence="9 10" key="1">
    <citation type="submission" date="2024-04" db="EMBL/GenBank/DDBJ databases">
        <authorList>
            <person name="Fracassetti M."/>
        </authorList>
    </citation>
    <scope>NUCLEOTIDE SEQUENCE [LARGE SCALE GENOMIC DNA]</scope>
</reference>
<dbReference type="PROSITE" id="PS50158">
    <property type="entry name" value="ZF_CCHC"/>
    <property type="match status" value="1"/>
</dbReference>
<keyword evidence="2" id="KW-0479">Metal-binding</keyword>
<dbReference type="InterPro" id="IPR043502">
    <property type="entry name" value="DNA/RNA_pol_sf"/>
</dbReference>
<dbReference type="Pfam" id="PF00665">
    <property type="entry name" value="rve"/>
    <property type="match status" value="1"/>
</dbReference>
<dbReference type="GO" id="GO:0015074">
    <property type="term" value="P:DNA integration"/>
    <property type="evidence" value="ECO:0007669"/>
    <property type="project" value="InterPro"/>
</dbReference>
<feature type="region of interest" description="Disordered" evidence="6">
    <location>
        <begin position="217"/>
        <end position="244"/>
    </location>
</feature>
<dbReference type="Pfam" id="PF07727">
    <property type="entry name" value="RVT_2"/>
    <property type="match status" value="1"/>
</dbReference>
<feature type="region of interest" description="Disordered" evidence="6">
    <location>
        <begin position="763"/>
        <end position="822"/>
    </location>
</feature>
<protein>
    <recommendedName>
        <fullName evidence="11">Polyprotein</fullName>
    </recommendedName>
</protein>
<dbReference type="SUPFAM" id="SSF56672">
    <property type="entry name" value="DNA/RNA polymerases"/>
    <property type="match status" value="1"/>
</dbReference>
<dbReference type="InterPro" id="IPR036875">
    <property type="entry name" value="Znf_CCHC_sf"/>
</dbReference>
<dbReference type="GO" id="GO:0003676">
    <property type="term" value="F:nucleic acid binding"/>
    <property type="evidence" value="ECO:0007669"/>
    <property type="project" value="InterPro"/>
</dbReference>
<dbReference type="PROSITE" id="PS50994">
    <property type="entry name" value="INTEGRASE"/>
    <property type="match status" value="1"/>
</dbReference>
<proteinExistence type="predicted"/>
<dbReference type="InterPro" id="IPR039537">
    <property type="entry name" value="Retrotran_Ty1/copia-like"/>
</dbReference>
<dbReference type="GO" id="GO:0006508">
    <property type="term" value="P:proteolysis"/>
    <property type="evidence" value="ECO:0007669"/>
    <property type="project" value="UniProtKB-KW"/>
</dbReference>
<feature type="domain" description="CCHC-type" evidence="7">
    <location>
        <begin position="254"/>
        <end position="269"/>
    </location>
</feature>
<dbReference type="Gene3D" id="3.30.420.10">
    <property type="entry name" value="Ribonuclease H-like superfamily/Ribonuclease H"/>
    <property type="match status" value="1"/>
</dbReference>
<dbReference type="PANTHER" id="PTHR42648:SF18">
    <property type="entry name" value="RETROTRANSPOSON, UNCLASSIFIED-LIKE PROTEIN"/>
    <property type="match status" value="1"/>
</dbReference>
<keyword evidence="3" id="KW-0064">Aspartyl protease</keyword>
<dbReference type="CDD" id="cd09272">
    <property type="entry name" value="RNase_HI_RT_Ty1"/>
    <property type="match status" value="1"/>
</dbReference>
<feature type="domain" description="Integrase catalytic" evidence="8">
    <location>
        <begin position="510"/>
        <end position="676"/>
    </location>
</feature>
<keyword evidence="4" id="KW-0378">Hydrolase</keyword>
<evidence type="ECO:0000256" key="1">
    <source>
        <dbReference type="ARBA" id="ARBA00022670"/>
    </source>
</evidence>
<dbReference type="EMBL" id="OZ034819">
    <property type="protein sequence ID" value="CAL1391852.1"/>
    <property type="molecule type" value="Genomic_DNA"/>
</dbReference>
<dbReference type="GO" id="GO:0004190">
    <property type="term" value="F:aspartic-type endopeptidase activity"/>
    <property type="evidence" value="ECO:0007669"/>
    <property type="project" value="UniProtKB-KW"/>
</dbReference>
<organism evidence="9 10">
    <name type="scientific">Linum trigynum</name>
    <dbReference type="NCBI Taxonomy" id="586398"/>
    <lineage>
        <taxon>Eukaryota</taxon>
        <taxon>Viridiplantae</taxon>
        <taxon>Streptophyta</taxon>
        <taxon>Embryophyta</taxon>
        <taxon>Tracheophyta</taxon>
        <taxon>Spermatophyta</taxon>
        <taxon>Magnoliopsida</taxon>
        <taxon>eudicotyledons</taxon>
        <taxon>Gunneridae</taxon>
        <taxon>Pentapetalae</taxon>
        <taxon>rosids</taxon>
        <taxon>fabids</taxon>
        <taxon>Malpighiales</taxon>
        <taxon>Linaceae</taxon>
        <taxon>Linum</taxon>
    </lineage>
</organism>
<keyword evidence="1" id="KW-0645">Protease</keyword>
<dbReference type="InterPro" id="IPR025724">
    <property type="entry name" value="GAG-pre-integrase_dom"/>
</dbReference>
<accession>A0AAV2F1C0</accession>
<evidence type="ECO:0008006" key="11">
    <source>
        <dbReference type="Google" id="ProtNLM"/>
    </source>
</evidence>
<dbReference type="PANTHER" id="PTHR42648">
    <property type="entry name" value="TRANSPOSASE, PUTATIVE-RELATED"/>
    <property type="match status" value="1"/>
</dbReference>
<evidence type="ECO:0000256" key="6">
    <source>
        <dbReference type="SAM" id="MobiDB-lite"/>
    </source>
</evidence>
<dbReference type="InterPro" id="IPR057670">
    <property type="entry name" value="SH3_retrovirus"/>
</dbReference>
<dbReference type="SUPFAM" id="SSF53098">
    <property type="entry name" value="Ribonuclease H-like"/>
    <property type="match status" value="1"/>
</dbReference>
<evidence type="ECO:0000313" key="9">
    <source>
        <dbReference type="EMBL" id="CAL1391852.1"/>
    </source>
</evidence>
<dbReference type="InterPro" id="IPR013103">
    <property type="entry name" value="RVT_2"/>
</dbReference>
<dbReference type="Proteomes" id="UP001497516">
    <property type="component" value="Chromosome 6"/>
</dbReference>
<feature type="compositionally biased region" description="Acidic residues" evidence="6">
    <location>
        <begin position="763"/>
        <end position="786"/>
    </location>
</feature>
<dbReference type="Gene3D" id="4.10.60.10">
    <property type="entry name" value="Zinc finger, CCHC-type"/>
    <property type="match status" value="1"/>
</dbReference>
<name>A0AAV2F1C0_9ROSI</name>
<sequence length="1366" mass="155205">MSDSGSFAQVGLPRFDGDYDHWSLLMENLLRSKEYWPVVRDGLAEQKEGEELSEVETKSRDDQLLKDLKAKNYLFNSIDKSILRTISNKGTAKDLWDSMKLKYQGNARVQKSNLQALRRDFEIIEMKEGESVNSYFSRIMTIANAMRNCGDEMPDVKIVEKVLRTLTDRFNYVVCSIEESKDIEELSVDALQSSLVVHEQKFRKKSSADEDQVLRTTHEFGSRGGRSQGGRNFFPGRGRGRGAGRGWNRDAVECYKCHKLGHYRNECPEWYSNQQVHYSSTSHTQDTKAYGDMTDDMLLMAFVEEDSQKEADSDWWFLDSGCSNHMTGEKRWFTELDTEFTCNVRLGNDTRLNVAGRGSVRLVVNQLSVVVQEVFYVPGLKTNLLSVGQWQERGLSFLIQEGLCKIFHKDKGLLLQTEMKTNRMFVLHTTVSKEKQASDVQCLQTGSASKSQLNLWHRRFGHISPLSLQQLQKKRLVQGLPQLQGNTGVCSTCLTGKQHRNSFPKKSQWRASQKLQLIHADLCGPITPASNSGKRYIFTLTDDYSRKLWVYFLAAKSEALNWFKKFKVQVEKENGLCITCLRTDRGGEFMLTEFKELCDEAGIRRQLTAALTPQQNGVAERKNRTVMNMVRCMLQDTHVPTVFWAEAVTWATHVLNRSPTSANQGKTAQELWTGNSPSVQHFKVFGCVAYVHTPDQRRKKLDSKSSQCYFLGVSTESKAYRLFDPATKKIVVSRDVVFDETKGWMEGSEETGSAKLVWEGSDELWDSSDTEEEVTADTEAAVIEEPESPKTPTAEEPENESDDNGSGPGTDVLGLPPRSRHPPSHLSIYDCSFADTDWRLMMAITDDPQTFEEAYKDPRWRKAMDLEFESIERNQTWELVDLPEGAVAIGCKWVYKTKLKEDASLDKRKARLVAKGFAQKAGIDYTEVFAPVARWDTIRTILSLAAYHGMTVYQLDVKSAFLHGELTEDVYLEQPQGFEVAGEEHKVYKLKKALYGLKQAPRAWYSRIEGYLQKTGFERCPHEHTLFIKKKDSGILIVSIYVDDVLYTSNCEEMIAGFKKAMESEFEMTDLGKMRYFLGIEVVQSERGIFISQQKYIKEVLERFKLADCNFVSNPIAPGIKLSKAGDGVSVNPTEHKQLIGSLLYVTATRPEVMYSVCLLSRFMESPTRQHQLAAKRVLRYLKGTTKSGIWYKRLEGENRLLGYTDSDYAGDVDDRRSTSGYVFFLAGGAISWASKKQPVVTLSTKEAEFIAATYCVAHCVWLKRILESLGWNSSAEGCTTILYDNSSAIKLSKNPVLHGRSKHIDVRYHFIRDLAKEGVIELEHCNTYEQVADIMTKPLKLESFQLLRSKLGVCDLGEFMGEEVN</sequence>